<dbReference type="RefSeq" id="WP_011385166.1">
    <property type="nucleotide sequence ID" value="NC_007626.1"/>
</dbReference>
<gene>
    <name evidence="10" type="ordered locus">amb2788</name>
</gene>
<name>Q2W3I3_PARM1</name>
<keyword evidence="3 5" id="KW-0807">Transducer</keyword>
<evidence type="ECO:0000256" key="6">
    <source>
        <dbReference type="SAM" id="Phobius"/>
    </source>
</evidence>
<dbReference type="HOGENOM" id="CLU_000445_107_27_5"/>
<keyword evidence="11" id="KW-1185">Reference proteome</keyword>
<evidence type="ECO:0000256" key="2">
    <source>
        <dbReference type="ARBA" id="ARBA00022519"/>
    </source>
</evidence>
<dbReference type="SUPFAM" id="SSF58104">
    <property type="entry name" value="Methyl-accepting chemotaxis protein (MCP) signaling domain"/>
    <property type="match status" value="1"/>
</dbReference>
<dbReference type="PANTHER" id="PTHR32089:SF112">
    <property type="entry name" value="LYSOZYME-LIKE PROTEIN-RELATED"/>
    <property type="match status" value="1"/>
</dbReference>
<dbReference type="EMBL" id="AP007255">
    <property type="protein sequence ID" value="BAE51592.1"/>
    <property type="molecule type" value="Genomic_DNA"/>
</dbReference>
<organism evidence="10 11">
    <name type="scientific">Paramagnetospirillum magneticum (strain ATCC 700264 / AMB-1)</name>
    <name type="common">Magnetospirillum magneticum</name>
    <dbReference type="NCBI Taxonomy" id="342108"/>
    <lineage>
        <taxon>Bacteria</taxon>
        <taxon>Pseudomonadati</taxon>
        <taxon>Pseudomonadota</taxon>
        <taxon>Alphaproteobacteria</taxon>
        <taxon>Rhodospirillales</taxon>
        <taxon>Magnetospirillaceae</taxon>
        <taxon>Paramagnetospirillum</taxon>
    </lineage>
</organism>
<keyword evidence="6" id="KW-0812">Transmembrane</keyword>
<evidence type="ECO:0000259" key="9">
    <source>
        <dbReference type="PROSITE" id="PS50885"/>
    </source>
</evidence>
<feature type="domain" description="HAMP" evidence="9">
    <location>
        <begin position="340"/>
        <end position="393"/>
    </location>
</feature>
<dbReference type="GO" id="GO:0007165">
    <property type="term" value="P:signal transduction"/>
    <property type="evidence" value="ECO:0007669"/>
    <property type="project" value="UniProtKB-KW"/>
</dbReference>
<keyword evidence="6" id="KW-1133">Transmembrane helix</keyword>
<keyword evidence="2" id="KW-1003">Cell membrane</keyword>
<dbReference type="PROSITE" id="PS50192">
    <property type="entry name" value="T_SNARE"/>
    <property type="match status" value="1"/>
</dbReference>
<dbReference type="STRING" id="342108.amb2788"/>
<proteinExistence type="inferred from homology"/>
<evidence type="ECO:0000313" key="10">
    <source>
        <dbReference type="EMBL" id="BAE51592.1"/>
    </source>
</evidence>
<dbReference type="AlphaFoldDB" id="Q2W3I3"/>
<dbReference type="SMART" id="SM00283">
    <property type="entry name" value="MA"/>
    <property type="match status" value="1"/>
</dbReference>
<evidence type="ECO:0000256" key="5">
    <source>
        <dbReference type="PROSITE-ProRule" id="PRU00284"/>
    </source>
</evidence>
<evidence type="ECO:0000256" key="3">
    <source>
        <dbReference type="ARBA" id="ARBA00023224"/>
    </source>
</evidence>
<dbReference type="PROSITE" id="PS50885">
    <property type="entry name" value="HAMP"/>
    <property type="match status" value="1"/>
</dbReference>
<feature type="domain" description="Methyl-accepting transducer" evidence="7">
    <location>
        <begin position="433"/>
        <end position="669"/>
    </location>
</feature>
<keyword evidence="2" id="KW-0997">Cell inner membrane</keyword>
<feature type="transmembrane region" description="Helical" evidence="6">
    <location>
        <begin position="317"/>
        <end position="338"/>
    </location>
</feature>
<dbReference type="SMART" id="SM00304">
    <property type="entry name" value="HAMP"/>
    <property type="match status" value="1"/>
</dbReference>
<protein>
    <submittedName>
        <fullName evidence="10">Methyl-accepting chemotaxis protein</fullName>
    </submittedName>
</protein>
<dbReference type="GO" id="GO:0005886">
    <property type="term" value="C:plasma membrane"/>
    <property type="evidence" value="ECO:0007669"/>
    <property type="project" value="UniProtKB-SubCell"/>
</dbReference>
<dbReference type="OrthoDB" id="3289104at2"/>
<dbReference type="Gene3D" id="1.10.287.950">
    <property type="entry name" value="Methyl-accepting chemotaxis protein"/>
    <property type="match status" value="1"/>
</dbReference>
<dbReference type="Proteomes" id="UP000007058">
    <property type="component" value="Chromosome"/>
</dbReference>
<dbReference type="PANTHER" id="PTHR32089">
    <property type="entry name" value="METHYL-ACCEPTING CHEMOTAXIS PROTEIN MCPB"/>
    <property type="match status" value="1"/>
</dbReference>
<dbReference type="KEGG" id="mag:amb2788"/>
<comment type="subcellular location">
    <subcellularLocation>
        <location evidence="1">Cell inner membrane</location>
        <topology evidence="1">Multi-pass membrane protein</topology>
    </subcellularLocation>
</comment>
<evidence type="ECO:0000259" key="7">
    <source>
        <dbReference type="PROSITE" id="PS50111"/>
    </source>
</evidence>
<evidence type="ECO:0000313" key="11">
    <source>
        <dbReference type="Proteomes" id="UP000007058"/>
    </source>
</evidence>
<dbReference type="InterPro" id="IPR003660">
    <property type="entry name" value="HAMP_dom"/>
</dbReference>
<dbReference type="PROSITE" id="PS50111">
    <property type="entry name" value="CHEMOTAXIS_TRANSDUC_2"/>
    <property type="match status" value="1"/>
</dbReference>
<feature type="domain" description="T-SNARE coiled-coil homology" evidence="8">
    <location>
        <begin position="594"/>
        <end position="647"/>
    </location>
</feature>
<keyword evidence="6" id="KW-0472">Membrane</keyword>
<dbReference type="InterPro" id="IPR004089">
    <property type="entry name" value="MCPsignal_dom"/>
</dbReference>
<dbReference type="InterPro" id="IPR000727">
    <property type="entry name" value="T_SNARE_dom"/>
</dbReference>
<comment type="similarity">
    <text evidence="4">Belongs to the methyl-accepting chemotaxis (MCP) protein family.</text>
</comment>
<reference evidence="10 11" key="1">
    <citation type="journal article" date="2005" name="DNA Res.">
        <title>Complete genome sequence of the facultative anaerobic magnetotactic bacterium Magnetospirillum sp. strain AMB-1.</title>
        <authorList>
            <person name="Matsunaga T."/>
            <person name="Okamura Y."/>
            <person name="Fukuda Y."/>
            <person name="Wahyudi A.T."/>
            <person name="Murase Y."/>
            <person name="Takeyama H."/>
        </authorList>
    </citation>
    <scope>NUCLEOTIDE SEQUENCE [LARGE SCALE GENOMIC DNA]</scope>
    <source>
        <strain evidence="11">ATCC 700264 / AMB-1</strain>
    </source>
</reference>
<dbReference type="Pfam" id="PF00015">
    <property type="entry name" value="MCPsignal"/>
    <property type="match status" value="1"/>
</dbReference>
<sequence length="690" mass="72986">MKVRSLFVLFVALVAAVFLVASITMVMSAYQERAQVAAAYRGVGLQGALLRLAERINFERGLYNVSLINKQTLSPELTARLKGLADDSDTSFAAAQAAAKGGAAVNDLLRAQQDRIKASREMVVRQLGSGAPEGHAEVAKAYSALNISIGDAIRHEAQGLIPELNKQSGPLSDYVVLAHAASRMRNLAGQRNTPLLPVIQAGVQMTPDHLERHYRLNGRLAEAWEDVQAKSKTLALSSPEIDQGLKNVETAFFGAVESMVRELEKAHWQKQPYPFDVNDYRTRTVEKFATFSQLGDAYIATALRLGEQRLAGLSVSLALLSVGIAVVVALFCVATIVFNRRVVSPLIGTAGTITHLANDQLDIDIPWRDRGDEIGEIGRALETLRGNAKAARSVAEDRTRERLASDEVRHGVDVAVRTFADRIAGLMKSSDDSMGSLRQYARDLSRLAGDASGGSGEVARAADGAATNVQGIASATSELLSSIGEISQVVADMAGISRQAVDEARASRQAVEELTQSAGRIGEIVALINDIAAQTNLLALNATIEAARAGEAGKGFAVVANEVKVLANQTGKATEQIQGQVGAIQRGTATASHSIAGIDSTVGRISEMATSIASAVEEQNAATSEIASSIQQASDGVGAVAGTITHVRENAASTDRAAESVQAAAERLAANTAALHQEFDQMVELIRRSA</sequence>
<dbReference type="Gene3D" id="6.10.340.10">
    <property type="match status" value="1"/>
</dbReference>
<evidence type="ECO:0000259" key="8">
    <source>
        <dbReference type="PROSITE" id="PS50192"/>
    </source>
</evidence>
<evidence type="ECO:0000256" key="4">
    <source>
        <dbReference type="ARBA" id="ARBA00029447"/>
    </source>
</evidence>
<evidence type="ECO:0000256" key="1">
    <source>
        <dbReference type="ARBA" id="ARBA00004429"/>
    </source>
</evidence>
<accession>Q2W3I3</accession>